<organism evidence="2 3">
    <name type="scientific">Podospora fimiseda</name>
    <dbReference type="NCBI Taxonomy" id="252190"/>
    <lineage>
        <taxon>Eukaryota</taxon>
        <taxon>Fungi</taxon>
        <taxon>Dikarya</taxon>
        <taxon>Ascomycota</taxon>
        <taxon>Pezizomycotina</taxon>
        <taxon>Sordariomycetes</taxon>
        <taxon>Sordariomycetidae</taxon>
        <taxon>Sordariales</taxon>
        <taxon>Podosporaceae</taxon>
        <taxon>Podospora</taxon>
    </lineage>
</organism>
<comment type="caution">
    <text evidence="2">The sequence shown here is derived from an EMBL/GenBank/DDBJ whole genome shotgun (WGS) entry which is preliminary data.</text>
</comment>
<dbReference type="Pfam" id="PF14022">
    <property type="entry name" value="DUF4238"/>
    <property type="match status" value="1"/>
</dbReference>
<evidence type="ECO:0008006" key="4">
    <source>
        <dbReference type="Google" id="ProtNLM"/>
    </source>
</evidence>
<dbReference type="InterPro" id="IPR025332">
    <property type="entry name" value="DUF4238"/>
</dbReference>
<proteinExistence type="predicted"/>
<feature type="region of interest" description="Disordered" evidence="1">
    <location>
        <begin position="20"/>
        <end position="57"/>
    </location>
</feature>
<gene>
    <name evidence="2" type="ORF">QBC38DRAFT_488726</name>
</gene>
<name>A0AAN7BGD5_9PEZI</name>
<keyword evidence="3" id="KW-1185">Reference proteome</keyword>
<protein>
    <recommendedName>
        <fullName evidence="4">DUF4238 domain-containing protein</fullName>
    </recommendedName>
</protein>
<dbReference type="EMBL" id="MU865446">
    <property type="protein sequence ID" value="KAK4222967.1"/>
    <property type="molecule type" value="Genomic_DNA"/>
</dbReference>
<evidence type="ECO:0000313" key="3">
    <source>
        <dbReference type="Proteomes" id="UP001301958"/>
    </source>
</evidence>
<dbReference type="AlphaFoldDB" id="A0AAN7BGD5"/>
<accession>A0AAN7BGD5</accession>
<reference evidence="2" key="2">
    <citation type="submission" date="2023-05" db="EMBL/GenBank/DDBJ databases">
        <authorList>
            <consortium name="Lawrence Berkeley National Laboratory"/>
            <person name="Steindorff A."/>
            <person name="Hensen N."/>
            <person name="Bonometti L."/>
            <person name="Westerberg I."/>
            <person name="Brannstrom I.O."/>
            <person name="Guillou S."/>
            <person name="Cros-Aarteil S."/>
            <person name="Calhoun S."/>
            <person name="Haridas S."/>
            <person name="Kuo A."/>
            <person name="Mondo S."/>
            <person name="Pangilinan J."/>
            <person name="Riley R."/>
            <person name="Labutti K."/>
            <person name="Andreopoulos B."/>
            <person name="Lipzen A."/>
            <person name="Chen C."/>
            <person name="Yanf M."/>
            <person name="Daum C."/>
            <person name="Ng V."/>
            <person name="Clum A."/>
            <person name="Ohm R."/>
            <person name="Martin F."/>
            <person name="Silar P."/>
            <person name="Natvig D."/>
            <person name="Lalanne C."/>
            <person name="Gautier V."/>
            <person name="Ament-Velasquez S.L."/>
            <person name="Kruys A."/>
            <person name="Hutchinson M.I."/>
            <person name="Powell A.J."/>
            <person name="Barry K."/>
            <person name="Miller A.N."/>
            <person name="Grigoriev I.V."/>
            <person name="Debuchy R."/>
            <person name="Gladieux P."/>
            <person name="Thoren M.H."/>
            <person name="Johannesson H."/>
        </authorList>
    </citation>
    <scope>NUCLEOTIDE SEQUENCE</scope>
    <source>
        <strain evidence="2">CBS 990.96</strain>
    </source>
</reference>
<dbReference type="Proteomes" id="UP001301958">
    <property type="component" value="Unassembled WGS sequence"/>
</dbReference>
<reference evidence="2" key="1">
    <citation type="journal article" date="2023" name="Mol. Phylogenet. Evol.">
        <title>Genome-scale phylogeny and comparative genomics of the fungal order Sordariales.</title>
        <authorList>
            <person name="Hensen N."/>
            <person name="Bonometti L."/>
            <person name="Westerberg I."/>
            <person name="Brannstrom I.O."/>
            <person name="Guillou S."/>
            <person name="Cros-Aarteil S."/>
            <person name="Calhoun S."/>
            <person name="Haridas S."/>
            <person name="Kuo A."/>
            <person name="Mondo S."/>
            <person name="Pangilinan J."/>
            <person name="Riley R."/>
            <person name="LaButti K."/>
            <person name="Andreopoulos B."/>
            <person name="Lipzen A."/>
            <person name="Chen C."/>
            <person name="Yan M."/>
            <person name="Daum C."/>
            <person name="Ng V."/>
            <person name="Clum A."/>
            <person name="Steindorff A."/>
            <person name="Ohm R.A."/>
            <person name="Martin F."/>
            <person name="Silar P."/>
            <person name="Natvig D.O."/>
            <person name="Lalanne C."/>
            <person name="Gautier V."/>
            <person name="Ament-Velasquez S.L."/>
            <person name="Kruys A."/>
            <person name="Hutchinson M.I."/>
            <person name="Powell A.J."/>
            <person name="Barry K."/>
            <person name="Miller A.N."/>
            <person name="Grigoriev I.V."/>
            <person name="Debuchy R."/>
            <person name="Gladieux P."/>
            <person name="Hiltunen Thoren M."/>
            <person name="Johannesson H."/>
        </authorList>
    </citation>
    <scope>NUCLEOTIDE SEQUENCE</scope>
    <source>
        <strain evidence="2">CBS 990.96</strain>
    </source>
</reference>
<evidence type="ECO:0000313" key="2">
    <source>
        <dbReference type="EMBL" id="KAK4222967.1"/>
    </source>
</evidence>
<sequence length="767" mass="89348">MASTSNPQYQHFVPQFLLRNFSHPYKPDGGSGTTTQQKKRKSKGRNNTQKYEKGKFPGDPVIRHLDLTATPPCIDEKPVKRILGQMNMYDDPDKPTEQQQKVERLLSQLEGQASGIFRKITKAHENKEAGLRLPRNELCVVRKFLFLLKYRNQRFYQRFSHDSPEGYIADDRELVREYMTQKGFTRPLEVWLEAIEAIITTPIDLECKWKKELPRLMYTMDATWFIKDFENYYMSLCTPEKEKDEFILVDNSYGVFEGRNSFVRDGKTGKVEGASYTPLHMFAPISPRLIIVLRAVQLPDQLEDKDEMTRRFKEFQKELILGPKEFNSEDPEWGGSLLAGLPIAKARNNYSKVVDGRLVMTESEWKPSKHHVFDFVFFRIERRHVNVINGIFLDNCGYCTSVVFESVSAFQKTMEWFLTAPCEIAGKTLAGTDAQVREVALNKMIDVARGWGFQGTPVIRRMEEPLMEEYETFRQMILNRSRRVGAWMRGEKDAATRELEEMFRDDEDRFSPKSEFYQLYSSLGGSYDTIPEDLDQAQRMWNLRVKIDSWSSGKVAEHIRQRNRELLLEAYLRLPPRRIWIYSNLQKLTIICLTLNLKPDAVRDMKVIFEGPETTIIRAKQIVKPGKLSELIHRTGLNDATLRKKPGVNLWKEFDNTSAGNETTAWVMKLVFEDESASIRYCGIPEIEEAYESFKDCLWEARTELRRYSPWFAKIMTELMVRMGIKKVFTSGVLGLEDKVEDSLLDELKSVLFEVTYPTPPDDFRWK</sequence>
<evidence type="ECO:0000256" key="1">
    <source>
        <dbReference type="SAM" id="MobiDB-lite"/>
    </source>
</evidence>